<keyword evidence="3 7" id="KW-0694">RNA-binding</keyword>
<evidence type="ECO:0000256" key="5">
    <source>
        <dbReference type="ARBA" id="ARBA00023274"/>
    </source>
</evidence>
<dbReference type="PANTHER" id="PTHR12899">
    <property type="entry name" value="39S RIBOSOMAL PROTEIN L18, MITOCHONDRIAL"/>
    <property type="match status" value="1"/>
</dbReference>
<dbReference type="CDD" id="cd00432">
    <property type="entry name" value="Ribosomal_L18_L5e"/>
    <property type="match status" value="1"/>
</dbReference>
<dbReference type="InterPro" id="IPR004389">
    <property type="entry name" value="Ribosomal_uL18_bac-type"/>
</dbReference>
<evidence type="ECO:0000256" key="6">
    <source>
        <dbReference type="ARBA" id="ARBA00035197"/>
    </source>
</evidence>
<accession>A0A0H4TCM2</accession>
<comment type="subunit">
    <text evidence="7">Part of the 50S ribosomal subunit; part of the 5S rRNA/L5/L18/L25 subcomplex. Contacts the 5S and 23S rRNAs.</text>
</comment>
<dbReference type="Pfam" id="PF00861">
    <property type="entry name" value="Ribosomal_L18p"/>
    <property type="match status" value="1"/>
</dbReference>
<dbReference type="EMBL" id="KT007033">
    <property type="protein sequence ID" value="AKQ04257.1"/>
    <property type="molecule type" value="Genomic_DNA"/>
</dbReference>
<evidence type="ECO:0000313" key="8">
    <source>
        <dbReference type="EMBL" id="AKQ04257.1"/>
    </source>
</evidence>
<evidence type="ECO:0000256" key="7">
    <source>
        <dbReference type="HAMAP-Rule" id="MF_01337"/>
    </source>
</evidence>
<dbReference type="FunFam" id="3.30.420.100:FF:000001">
    <property type="entry name" value="50S ribosomal protein L18"/>
    <property type="match status" value="1"/>
</dbReference>
<evidence type="ECO:0000256" key="2">
    <source>
        <dbReference type="ARBA" id="ARBA00022730"/>
    </source>
</evidence>
<evidence type="ECO:0000256" key="4">
    <source>
        <dbReference type="ARBA" id="ARBA00022980"/>
    </source>
</evidence>
<gene>
    <name evidence="7" type="primary">rplR</name>
</gene>
<protein>
    <recommendedName>
        <fullName evidence="6 7">Large ribosomal subunit protein uL18</fullName>
    </recommendedName>
</protein>
<organism evidence="8">
    <name type="scientific">uncultured bacterium Rifle_16ft_4_minimus_4564</name>
    <dbReference type="NCBI Taxonomy" id="1665161"/>
    <lineage>
        <taxon>Bacteria</taxon>
        <taxon>environmental samples</taxon>
    </lineage>
</organism>
<sequence>MFKNRNRELRAKRKGRLRVNLIGVQSKPRLSVYRSLKHIYVQVIDDSAGRTIESASTLSKELKGIIKQTGNSKAAQEVGKLIAKKLIKKGIKQAVFDRNGFKYHGRVKALADGTRAEGLQI</sequence>
<comment type="function">
    <text evidence="7">This is one of the proteins that bind and probably mediate the attachment of the 5S RNA into the large ribosomal subunit, where it forms part of the central protuberance.</text>
</comment>
<comment type="similarity">
    <text evidence="1 7">Belongs to the universal ribosomal protein uL18 family.</text>
</comment>
<evidence type="ECO:0000256" key="3">
    <source>
        <dbReference type="ARBA" id="ARBA00022884"/>
    </source>
</evidence>
<dbReference type="AlphaFoldDB" id="A0A0H4TCM2"/>
<dbReference type="GO" id="GO:0003735">
    <property type="term" value="F:structural constituent of ribosome"/>
    <property type="evidence" value="ECO:0007669"/>
    <property type="project" value="InterPro"/>
</dbReference>
<dbReference type="HAMAP" id="MF_01337_B">
    <property type="entry name" value="Ribosomal_uL18_B"/>
    <property type="match status" value="1"/>
</dbReference>
<keyword evidence="5 7" id="KW-0687">Ribonucleoprotein</keyword>
<dbReference type="InterPro" id="IPR005484">
    <property type="entry name" value="Ribosomal_uL18_bac/plant/anim"/>
</dbReference>
<dbReference type="InterPro" id="IPR057268">
    <property type="entry name" value="Ribosomal_L18"/>
</dbReference>
<dbReference type="GO" id="GO:0008097">
    <property type="term" value="F:5S rRNA binding"/>
    <property type="evidence" value="ECO:0007669"/>
    <property type="project" value="TreeGrafter"/>
</dbReference>
<dbReference type="SUPFAM" id="SSF53137">
    <property type="entry name" value="Translational machinery components"/>
    <property type="match status" value="1"/>
</dbReference>
<dbReference type="Gene3D" id="3.30.420.100">
    <property type="match status" value="1"/>
</dbReference>
<dbReference type="NCBIfam" id="TIGR00060">
    <property type="entry name" value="L18_bact"/>
    <property type="match status" value="1"/>
</dbReference>
<dbReference type="GO" id="GO:0006412">
    <property type="term" value="P:translation"/>
    <property type="evidence" value="ECO:0007669"/>
    <property type="project" value="UniProtKB-UniRule"/>
</dbReference>
<evidence type="ECO:0000256" key="1">
    <source>
        <dbReference type="ARBA" id="ARBA00007116"/>
    </source>
</evidence>
<keyword evidence="2 7" id="KW-0699">rRNA-binding</keyword>
<keyword evidence="4 7" id="KW-0689">Ribosomal protein</keyword>
<proteinExistence type="inferred from homology"/>
<dbReference type="GO" id="GO:0022625">
    <property type="term" value="C:cytosolic large ribosomal subunit"/>
    <property type="evidence" value="ECO:0007669"/>
    <property type="project" value="TreeGrafter"/>
</dbReference>
<dbReference type="PANTHER" id="PTHR12899:SF3">
    <property type="entry name" value="LARGE RIBOSOMAL SUBUNIT PROTEIN UL18M"/>
    <property type="match status" value="1"/>
</dbReference>
<name>A0A0H4TCM2_9BACT</name>
<reference evidence="8" key="1">
    <citation type="journal article" date="2015" name="ISME J.">
        <title>Aquifer environment selects for microbial species cohorts in sediment and groundwater.</title>
        <authorList>
            <person name="Hug L.A."/>
            <person name="Thomas B.C."/>
            <person name="Brown C.T."/>
            <person name="Frischkorn K.R."/>
            <person name="Williams K.H."/>
            <person name="Tringe S.G."/>
            <person name="Banfield J.F."/>
        </authorList>
    </citation>
    <scope>NUCLEOTIDE SEQUENCE</scope>
</reference>